<proteinExistence type="inferred from homology"/>
<keyword evidence="4 7" id="KW-0560">Oxidoreductase</keyword>
<dbReference type="EMBL" id="BLAD01000066">
    <property type="protein sequence ID" value="GES03228.1"/>
    <property type="molecule type" value="Genomic_DNA"/>
</dbReference>
<dbReference type="Gene3D" id="1.10.630.10">
    <property type="entry name" value="Cytochrome P450"/>
    <property type="match status" value="1"/>
</dbReference>
<name>A0A5M3W9P1_9ACTN</name>
<dbReference type="InterPro" id="IPR002397">
    <property type="entry name" value="Cyt_P450_B"/>
</dbReference>
<keyword evidence="5 7" id="KW-0408">Iron</keyword>
<dbReference type="PANTHER" id="PTHR46696">
    <property type="entry name" value="P450, PUTATIVE (EUROFUNG)-RELATED"/>
    <property type="match status" value="1"/>
</dbReference>
<dbReference type="GO" id="GO:0020037">
    <property type="term" value="F:heme binding"/>
    <property type="evidence" value="ECO:0007669"/>
    <property type="project" value="InterPro"/>
</dbReference>
<reference evidence="8 9" key="1">
    <citation type="submission" date="2019-10" db="EMBL/GenBank/DDBJ databases">
        <title>Whole genome shotgun sequence of Acrocarpospora corrugata NBRC 13972.</title>
        <authorList>
            <person name="Ichikawa N."/>
            <person name="Kimura A."/>
            <person name="Kitahashi Y."/>
            <person name="Komaki H."/>
            <person name="Oguchi A."/>
        </authorList>
    </citation>
    <scope>NUCLEOTIDE SEQUENCE [LARGE SCALE GENOMIC DNA]</scope>
    <source>
        <strain evidence="8 9">NBRC 13972</strain>
    </source>
</reference>
<evidence type="ECO:0000256" key="7">
    <source>
        <dbReference type="RuleBase" id="RU000461"/>
    </source>
</evidence>
<dbReference type="PROSITE" id="PS00086">
    <property type="entry name" value="CYTOCHROME_P450"/>
    <property type="match status" value="1"/>
</dbReference>
<dbReference type="FunFam" id="1.10.630.10:FF:000018">
    <property type="entry name" value="Cytochrome P450 monooxygenase"/>
    <property type="match status" value="1"/>
</dbReference>
<dbReference type="RefSeq" id="WP_155339401.1">
    <property type="nucleotide sequence ID" value="NZ_BAAABN010000006.1"/>
</dbReference>
<protein>
    <submittedName>
        <fullName evidence="8">Cytochrome P450</fullName>
    </submittedName>
</protein>
<dbReference type="InterPro" id="IPR036396">
    <property type="entry name" value="Cyt_P450_sf"/>
</dbReference>
<evidence type="ECO:0000313" key="8">
    <source>
        <dbReference type="EMBL" id="GES03228.1"/>
    </source>
</evidence>
<dbReference type="AlphaFoldDB" id="A0A5M3W9P1"/>
<evidence type="ECO:0000256" key="2">
    <source>
        <dbReference type="ARBA" id="ARBA00022617"/>
    </source>
</evidence>
<keyword evidence="2 7" id="KW-0349">Heme</keyword>
<evidence type="ECO:0000256" key="1">
    <source>
        <dbReference type="ARBA" id="ARBA00010617"/>
    </source>
</evidence>
<accession>A0A5M3W9P1</accession>
<dbReference type="GO" id="GO:0016705">
    <property type="term" value="F:oxidoreductase activity, acting on paired donors, with incorporation or reduction of molecular oxygen"/>
    <property type="evidence" value="ECO:0007669"/>
    <property type="project" value="InterPro"/>
</dbReference>
<dbReference type="CDD" id="cd11029">
    <property type="entry name" value="CYP107-like"/>
    <property type="match status" value="1"/>
</dbReference>
<comment type="caution">
    <text evidence="8">The sequence shown here is derived from an EMBL/GenBank/DDBJ whole genome shotgun (WGS) entry which is preliminary data.</text>
</comment>
<dbReference type="SUPFAM" id="SSF48264">
    <property type="entry name" value="Cytochrome P450"/>
    <property type="match status" value="1"/>
</dbReference>
<gene>
    <name evidence="8" type="ORF">Acor_52940</name>
</gene>
<evidence type="ECO:0000256" key="4">
    <source>
        <dbReference type="ARBA" id="ARBA00023002"/>
    </source>
</evidence>
<dbReference type="PRINTS" id="PR00385">
    <property type="entry name" value="P450"/>
</dbReference>
<dbReference type="Proteomes" id="UP000334990">
    <property type="component" value="Unassembled WGS sequence"/>
</dbReference>
<dbReference type="InterPro" id="IPR001128">
    <property type="entry name" value="Cyt_P450"/>
</dbReference>
<dbReference type="GO" id="GO:0004497">
    <property type="term" value="F:monooxygenase activity"/>
    <property type="evidence" value="ECO:0007669"/>
    <property type="project" value="UniProtKB-KW"/>
</dbReference>
<comment type="similarity">
    <text evidence="1 7">Belongs to the cytochrome P450 family.</text>
</comment>
<dbReference type="InterPro" id="IPR017972">
    <property type="entry name" value="Cyt_P450_CS"/>
</dbReference>
<evidence type="ECO:0000256" key="6">
    <source>
        <dbReference type="ARBA" id="ARBA00023033"/>
    </source>
</evidence>
<keyword evidence="3 7" id="KW-0479">Metal-binding</keyword>
<keyword evidence="6 7" id="KW-0503">Monooxygenase</keyword>
<sequence>MLPPSFLLSPEFAADPYPLHAELRERGPVHAIEFPPGARGFLVVGYEHGRAALSDPRLSKDTRHSELPVRGELFFGDTLLGVDPPDHTRLRALVAKAFTARRTESLRPRVQEIADALLDAIAGDGEADLIESFAFPLPIIVICELIGVPAADRDAIRAWTAALTVPSLSAEATARRRTAAKALNAYLRDILAERRLEPQDDLLTALLAAREGDALLAEAELLGTIALILIAGHETTVNLIGNGVLALLRNRDQRALLAARPDLIPAAVEEFLRYDPPVERATQRIALEDLEIAGTPIPRGSWVHISLAAAHHDPAAFANPSRLDLTRPDNRHIAFGHGIHHCLGAPLARLEGQIAFETLLRRLPTLELATDDPTWAVSGSIVRGLTALPVRF</sequence>
<dbReference type="Pfam" id="PF00067">
    <property type="entry name" value="p450"/>
    <property type="match status" value="1"/>
</dbReference>
<dbReference type="GO" id="GO:0005506">
    <property type="term" value="F:iron ion binding"/>
    <property type="evidence" value="ECO:0007669"/>
    <property type="project" value="InterPro"/>
</dbReference>
<evidence type="ECO:0000256" key="5">
    <source>
        <dbReference type="ARBA" id="ARBA00023004"/>
    </source>
</evidence>
<dbReference type="PRINTS" id="PR00359">
    <property type="entry name" value="BP450"/>
</dbReference>
<evidence type="ECO:0000313" key="9">
    <source>
        <dbReference type="Proteomes" id="UP000334990"/>
    </source>
</evidence>
<evidence type="ECO:0000256" key="3">
    <source>
        <dbReference type="ARBA" id="ARBA00022723"/>
    </source>
</evidence>
<organism evidence="8 9">
    <name type="scientific">Acrocarpospora corrugata</name>
    <dbReference type="NCBI Taxonomy" id="35763"/>
    <lineage>
        <taxon>Bacteria</taxon>
        <taxon>Bacillati</taxon>
        <taxon>Actinomycetota</taxon>
        <taxon>Actinomycetes</taxon>
        <taxon>Streptosporangiales</taxon>
        <taxon>Streptosporangiaceae</taxon>
        <taxon>Acrocarpospora</taxon>
    </lineage>
</organism>
<keyword evidence="9" id="KW-1185">Reference proteome</keyword>
<dbReference type="PANTHER" id="PTHR46696:SF1">
    <property type="entry name" value="CYTOCHROME P450 YJIB-RELATED"/>
    <property type="match status" value="1"/>
</dbReference>
<dbReference type="OrthoDB" id="4133219at2"/>